<dbReference type="GO" id="GO:0005829">
    <property type="term" value="C:cytosol"/>
    <property type="evidence" value="ECO:0007669"/>
    <property type="project" value="TreeGrafter"/>
</dbReference>
<accession>A0A7Y6I1T5</accession>
<comment type="caution">
    <text evidence="1">The sequence shown here is derived from an EMBL/GenBank/DDBJ whole genome shotgun (WGS) entry which is preliminary data.</text>
</comment>
<keyword evidence="2" id="KW-1185">Reference proteome</keyword>
<dbReference type="PANTHER" id="PTHR10000">
    <property type="entry name" value="PHOSPHOSERINE PHOSPHATASE"/>
    <property type="match status" value="1"/>
</dbReference>
<dbReference type="SUPFAM" id="SSF56784">
    <property type="entry name" value="HAD-like"/>
    <property type="match status" value="1"/>
</dbReference>
<proteinExistence type="predicted"/>
<evidence type="ECO:0000313" key="1">
    <source>
        <dbReference type="EMBL" id="NUW29969.1"/>
    </source>
</evidence>
<dbReference type="Gene3D" id="3.30.1240.10">
    <property type="match status" value="1"/>
</dbReference>
<dbReference type="InterPro" id="IPR023214">
    <property type="entry name" value="HAD_sf"/>
</dbReference>
<dbReference type="Pfam" id="PF08282">
    <property type="entry name" value="Hydrolase_3"/>
    <property type="match status" value="1"/>
</dbReference>
<dbReference type="Gene3D" id="3.40.50.1000">
    <property type="entry name" value="HAD superfamily/HAD-like"/>
    <property type="match status" value="1"/>
</dbReference>
<gene>
    <name evidence="1" type="ORF">HTZ77_00760</name>
</gene>
<reference evidence="1 2" key="1">
    <citation type="submission" date="2020-06" db="EMBL/GenBank/DDBJ databases">
        <title>Nonomuraea sp. SMC257, a novel actinomycete isolated from soil.</title>
        <authorList>
            <person name="Chanama M."/>
        </authorList>
    </citation>
    <scope>NUCLEOTIDE SEQUENCE [LARGE SCALE GENOMIC DNA]</scope>
    <source>
        <strain evidence="1 2">SMC257</strain>
    </source>
</reference>
<dbReference type="GO" id="GO:0000287">
    <property type="term" value="F:magnesium ion binding"/>
    <property type="evidence" value="ECO:0007669"/>
    <property type="project" value="TreeGrafter"/>
</dbReference>
<dbReference type="AlphaFoldDB" id="A0A7Y6I1T5"/>
<sequence>MTASSARTTVFDVDGTLCFDGRAIDSRILAAIEACERSGHQLVFASARPVRDLLPVLNGAFPAATLIGGNGSLVSVGGRLRARAAFGAGELDKLLVEAERYQAGYLADGPWDYAYTGPADHPILSRVDQGRLARRVDLADLPSVVKFLVVDATDMAALAEAGRVLGMTVNHHLDEAIIDFAQGTTNKWEALTSLGIDEYNAFGNDINDVDLLRNARHGVRVGAHPSLDGIARITVAPDPDAVAAEIFRLAAATPLTGDPGLTPQ</sequence>
<dbReference type="PANTHER" id="PTHR10000:SF53">
    <property type="entry name" value="5-AMINO-6-(5-PHOSPHO-D-RIBITYLAMINO)URACIL PHOSPHATASE YBJI-RELATED"/>
    <property type="match status" value="1"/>
</dbReference>
<dbReference type="GO" id="GO:0016791">
    <property type="term" value="F:phosphatase activity"/>
    <property type="evidence" value="ECO:0007669"/>
    <property type="project" value="TreeGrafter"/>
</dbReference>
<dbReference type="Proteomes" id="UP000586042">
    <property type="component" value="Unassembled WGS sequence"/>
</dbReference>
<organism evidence="1 2">
    <name type="scientific">Nonomuraea montanisoli</name>
    <dbReference type="NCBI Taxonomy" id="2741721"/>
    <lineage>
        <taxon>Bacteria</taxon>
        <taxon>Bacillati</taxon>
        <taxon>Actinomycetota</taxon>
        <taxon>Actinomycetes</taxon>
        <taxon>Streptosporangiales</taxon>
        <taxon>Streptosporangiaceae</taxon>
        <taxon>Nonomuraea</taxon>
    </lineage>
</organism>
<dbReference type="EMBL" id="JABWGN010000001">
    <property type="protein sequence ID" value="NUW29969.1"/>
    <property type="molecule type" value="Genomic_DNA"/>
</dbReference>
<protein>
    <submittedName>
        <fullName evidence="1">HAD family phosphatase</fullName>
    </submittedName>
</protein>
<name>A0A7Y6I1T5_9ACTN</name>
<evidence type="ECO:0000313" key="2">
    <source>
        <dbReference type="Proteomes" id="UP000586042"/>
    </source>
</evidence>
<dbReference type="InterPro" id="IPR036412">
    <property type="entry name" value="HAD-like_sf"/>
</dbReference>